<evidence type="ECO:0000313" key="3">
    <source>
        <dbReference type="Proteomes" id="UP000794436"/>
    </source>
</evidence>
<dbReference type="EMBL" id="SPLM01000006">
    <property type="protein sequence ID" value="TMW67078.1"/>
    <property type="molecule type" value="Genomic_DNA"/>
</dbReference>
<gene>
    <name evidence="2" type="ORF">Poli38472_012194</name>
</gene>
<proteinExistence type="predicted"/>
<name>A0A8K1FQZ2_PYTOL</name>
<feature type="region of interest" description="Disordered" evidence="1">
    <location>
        <begin position="27"/>
        <end position="71"/>
    </location>
</feature>
<sequence length="326" mass="36119">MADDAATRPGYRGKCLYKTGKCNNERALKTSGQPHNLCEEHRNRQNEHQRKLDAKNRYTRKDKRGGKPEGNGAAVMAAAVAATGPGHARHRFMPYNKMRMSPTNGGSPGDENMMANGAMMQNAMAAPPMMQFQSMGMPPTPPQMMPPGMPPVPPEMMPGGVVILPNGPQPPQLSYPVAMQDFDGIVVPLPSYLEGHERVEFRSRIYQKVLDFIAEECMRRFGTPKEMMEQANELHQGDMQLNAPRVEKENDPNERRQQNEAVTTEPASVDINEPSKDDKSEADVDVDAPDDEDTADEDMVSPQDEADDASKRASSARATRQRKDVV</sequence>
<evidence type="ECO:0000256" key="1">
    <source>
        <dbReference type="SAM" id="MobiDB-lite"/>
    </source>
</evidence>
<dbReference type="AlphaFoldDB" id="A0A8K1FQZ2"/>
<protein>
    <submittedName>
        <fullName evidence="2">Uncharacterized protein</fullName>
    </submittedName>
</protein>
<reference evidence="2" key="1">
    <citation type="submission" date="2019-03" db="EMBL/GenBank/DDBJ databases">
        <title>Long read genome sequence of the mycoparasitic Pythium oligandrum ATCC 38472 isolated from sugarbeet rhizosphere.</title>
        <authorList>
            <person name="Gaulin E."/>
        </authorList>
    </citation>
    <scope>NUCLEOTIDE SEQUENCE</scope>
    <source>
        <strain evidence="2">ATCC 38472_TT</strain>
    </source>
</reference>
<evidence type="ECO:0000313" key="2">
    <source>
        <dbReference type="EMBL" id="TMW67078.1"/>
    </source>
</evidence>
<feature type="compositionally biased region" description="Basic and acidic residues" evidence="1">
    <location>
        <begin position="37"/>
        <end position="56"/>
    </location>
</feature>
<comment type="caution">
    <text evidence="2">The sequence shown here is derived from an EMBL/GenBank/DDBJ whole genome shotgun (WGS) entry which is preliminary data.</text>
</comment>
<accession>A0A8K1FQZ2</accession>
<dbReference type="OrthoDB" id="112745at2759"/>
<dbReference type="Proteomes" id="UP000794436">
    <property type="component" value="Unassembled WGS sequence"/>
</dbReference>
<organism evidence="2 3">
    <name type="scientific">Pythium oligandrum</name>
    <name type="common">Mycoparasitic fungus</name>
    <dbReference type="NCBI Taxonomy" id="41045"/>
    <lineage>
        <taxon>Eukaryota</taxon>
        <taxon>Sar</taxon>
        <taxon>Stramenopiles</taxon>
        <taxon>Oomycota</taxon>
        <taxon>Peronosporomycetes</taxon>
        <taxon>Pythiales</taxon>
        <taxon>Pythiaceae</taxon>
        <taxon>Pythium</taxon>
    </lineage>
</organism>
<keyword evidence="3" id="KW-1185">Reference proteome</keyword>
<feature type="compositionally biased region" description="Basic and acidic residues" evidence="1">
    <location>
        <begin position="273"/>
        <end position="282"/>
    </location>
</feature>
<feature type="region of interest" description="Disordered" evidence="1">
    <location>
        <begin position="236"/>
        <end position="326"/>
    </location>
</feature>
<feature type="compositionally biased region" description="Basic and acidic residues" evidence="1">
    <location>
        <begin position="245"/>
        <end position="258"/>
    </location>
</feature>
<feature type="compositionally biased region" description="Acidic residues" evidence="1">
    <location>
        <begin position="283"/>
        <end position="307"/>
    </location>
</feature>